<evidence type="ECO:0000259" key="4">
    <source>
        <dbReference type="Pfam" id="PF03184"/>
    </source>
</evidence>
<sequence>MRLRLLNLSLVAHVRAQSILPAPSTRSAERTIKMNKPRRKYKDYDESLLNIAVGLVENKNITSYDAEKQFGIPRRTILNKVKQKHTKKVGCPTKLPPADEQKIVSCLVLCGEYGYPVTSFELRSIVHDYLIKNGLSNIFNNKMPGQKWVRNFLKRHKNVLMVRSTNNIKESRASKSVKDYNTYFENLKISLHNVKPDHIVNYDETNFSDNPGSQKCIFKAGTKYPNKTLNNTKTAISVMFSATAGGEIFPPYVVYKADNLWTNWCANGPEGTRYNKTKSGWFDSYTFEDWFNTIIIPWAVKTTDPKVLIGDNLSSHMNINIITKCEEHNIRFIFLPPNSTHHTQPLDVAFFGPLKREWRRILTDYKVRHPSSNTLNKQIFPELLKMLLDATKITQSKNIISGFRAAGIHPINPEAILKKLPDYRRPQANITYDETFVNYLKGLRNPANRQIRNTNKKIFIEPGKSITVTDLVNEKTKKRKAPDTTLSNAKRLNRKKNIIPTEIQLQEDVKETHSTIADSLIMYNQSVDYTFDNVSLNVRRDSSSDADNDQLMTNLIVNAEIHQKNGDMELSDQKNTKSIYNIQPGVIVNVDKNLCLSNDRTLFKNISNCDATTSNETMTKSRILSNVIIKSPDRISFDDSVSDDYTKHEKVFPKSRSNQGSSSESSGMYTVHDSSCDEHFLPTLSDTETYIDEMYEELEQNIGKENDIYERGVDKYVLVKFSTSKLAKYYIGLVIKYNDLERVYTIKYLRKNSKGTFYWPLVDDVSEITLLDVEKTLPNPQVGRRGTLKFDLDNLGVLLSNIY</sequence>
<dbReference type="InterPro" id="IPR004875">
    <property type="entry name" value="DDE_SF_endonuclease_dom"/>
</dbReference>
<dbReference type="EMBL" id="CAVLGL010000137">
    <property type="protein sequence ID" value="CAK1601536.1"/>
    <property type="molecule type" value="Genomic_DNA"/>
</dbReference>
<feature type="compositionally biased region" description="Low complexity" evidence="2">
    <location>
        <begin position="655"/>
        <end position="666"/>
    </location>
</feature>
<accession>A0AAV1M1N3</accession>
<dbReference type="AlphaFoldDB" id="A0AAV1M1N3"/>
<dbReference type="SUPFAM" id="SSF46689">
    <property type="entry name" value="Homeodomain-like"/>
    <property type="match status" value="1"/>
</dbReference>
<dbReference type="GO" id="GO:0003677">
    <property type="term" value="F:DNA binding"/>
    <property type="evidence" value="ECO:0007669"/>
    <property type="project" value="TreeGrafter"/>
</dbReference>
<feature type="signal peptide" evidence="3">
    <location>
        <begin position="1"/>
        <end position="16"/>
    </location>
</feature>
<dbReference type="Gene3D" id="3.30.420.10">
    <property type="entry name" value="Ribonuclease H-like superfamily/Ribonuclease H"/>
    <property type="match status" value="1"/>
</dbReference>
<dbReference type="Proteomes" id="UP001314205">
    <property type="component" value="Unassembled WGS sequence"/>
</dbReference>
<comment type="subcellular location">
    <subcellularLocation>
        <location evidence="1">Nucleus</location>
    </subcellularLocation>
</comment>
<comment type="caution">
    <text evidence="5">The sequence shown here is derived from an EMBL/GenBank/DDBJ whole genome shotgun (WGS) entry which is preliminary data.</text>
</comment>
<feature type="domain" description="DDE-1" evidence="4">
    <location>
        <begin position="235"/>
        <end position="403"/>
    </location>
</feature>
<feature type="region of interest" description="Disordered" evidence="2">
    <location>
        <begin position="650"/>
        <end position="670"/>
    </location>
</feature>
<keyword evidence="3" id="KW-0732">Signal</keyword>
<proteinExistence type="predicted"/>
<dbReference type="GO" id="GO:0005634">
    <property type="term" value="C:nucleus"/>
    <property type="evidence" value="ECO:0007669"/>
    <property type="project" value="UniProtKB-SubCell"/>
</dbReference>
<dbReference type="InterPro" id="IPR009057">
    <property type="entry name" value="Homeodomain-like_sf"/>
</dbReference>
<dbReference type="Pfam" id="PF03184">
    <property type="entry name" value="DDE_1"/>
    <property type="match status" value="1"/>
</dbReference>
<evidence type="ECO:0000256" key="3">
    <source>
        <dbReference type="SAM" id="SignalP"/>
    </source>
</evidence>
<evidence type="ECO:0000256" key="1">
    <source>
        <dbReference type="ARBA" id="ARBA00004123"/>
    </source>
</evidence>
<feature type="chain" id="PRO_5043785326" description="DDE-1 domain-containing protein" evidence="3">
    <location>
        <begin position="17"/>
        <end position="803"/>
    </location>
</feature>
<name>A0AAV1M1N3_9NEOP</name>
<gene>
    <name evidence="5" type="ORF">PARMNEM_LOCUS20155</name>
</gene>
<keyword evidence="6" id="KW-1185">Reference proteome</keyword>
<evidence type="ECO:0000313" key="5">
    <source>
        <dbReference type="EMBL" id="CAK1601536.1"/>
    </source>
</evidence>
<protein>
    <recommendedName>
        <fullName evidence="4">DDE-1 domain-containing protein</fullName>
    </recommendedName>
</protein>
<evidence type="ECO:0000256" key="2">
    <source>
        <dbReference type="SAM" id="MobiDB-lite"/>
    </source>
</evidence>
<dbReference type="InterPro" id="IPR036397">
    <property type="entry name" value="RNaseH_sf"/>
</dbReference>
<dbReference type="InterPro" id="IPR050863">
    <property type="entry name" value="CenT-Element_Derived"/>
</dbReference>
<organism evidence="5 6">
    <name type="scientific">Parnassius mnemosyne</name>
    <name type="common">clouded apollo</name>
    <dbReference type="NCBI Taxonomy" id="213953"/>
    <lineage>
        <taxon>Eukaryota</taxon>
        <taxon>Metazoa</taxon>
        <taxon>Ecdysozoa</taxon>
        <taxon>Arthropoda</taxon>
        <taxon>Hexapoda</taxon>
        <taxon>Insecta</taxon>
        <taxon>Pterygota</taxon>
        <taxon>Neoptera</taxon>
        <taxon>Endopterygota</taxon>
        <taxon>Lepidoptera</taxon>
        <taxon>Glossata</taxon>
        <taxon>Ditrysia</taxon>
        <taxon>Papilionoidea</taxon>
        <taxon>Papilionidae</taxon>
        <taxon>Parnassiinae</taxon>
        <taxon>Parnassini</taxon>
        <taxon>Parnassius</taxon>
        <taxon>Driopa</taxon>
    </lineage>
</organism>
<dbReference type="PANTHER" id="PTHR19303">
    <property type="entry name" value="TRANSPOSON"/>
    <property type="match status" value="1"/>
</dbReference>
<reference evidence="5 6" key="1">
    <citation type="submission" date="2023-11" db="EMBL/GenBank/DDBJ databases">
        <authorList>
            <person name="Hedman E."/>
            <person name="Englund M."/>
            <person name="Stromberg M."/>
            <person name="Nyberg Akerstrom W."/>
            <person name="Nylinder S."/>
            <person name="Jareborg N."/>
            <person name="Kallberg Y."/>
            <person name="Kronander E."/>
        </authorList>
    </citation>
    <scope>NUCLEOTIDE SEQUENCE [LARGE SCALE GENOMIC DNA]</scope>
</reference>
<dbReference type="PANTHER" id="PTHR19303:SF74">
    <property type="entry name" value="POGO TRANSPOSABLE ELEMENT WITH KRAB DOMAIN"/>
    <property type="match status" value="1"/>
</dbReference>
<evidence type="ECO:0000313" key="6">
    <source>
        <dbReference type="Proteomes" id="UP001314205"/>
    </source>
</evidence>